<evidence type="ECO:0000256" key="1">
    <source>
        <dbReference type="SAM" id="SignalP"/>
    </source>
</evidence>
<dbReference type="CDD" id="cd18773">
    <property type="entry name" value="PDC1_HK_sensor"/>
    <property type="match status" value="1"/>
</dbReference>
<accession>A0A1Z4KHI6</accession>
<evidence type="ECO:0000313" key="3">
    <source>
        <dbReference type="Proteomes" id="UP000217507"/>
    </source>
</evidence>
<evidence type="ECO:0008006" key="4">
    <source>
        <dbReference type="Google" id="ProtNLM"/>
    </source>
</evidence>
<dbReference type="AlphaFoldDB" id="A0A1Z4KHI6"/>
<sequence>MKNQTKNCWKNRVLTSTILAMSSTLMLATSATAATLRVKIENLAPQGGTFLTPLWVGFHNGNFDTYDRNAPLNPNFPGTESVVEDGATAEITTRFANFGAGDVQATILGNNGIPGPIDPGETATFDFDYQAVRNSGRFFSYISMVIPSNDLFIANGNPLAHPIFDEVGKFIGTEFLVLGSQVLDGGTEVNDELPQNTAFFGQQTPNTGVDENGVVRLASEFGGFLPAGSGGILDDPRFANANFLTPGYQVARITVEKVPEPAASVGLLAFAGLLLLGRGWHRQVKTKSLMKTGEL</sequence>
<dbReference type="Proteomes" id="UP000217507">
    <property type="component" value="Chromosome"/>
</dbReference>
<dbReference type="Gene3D" id="2.60.40.2130">
    <property type="entry name" value="F-spondin domain"/>
    <property type="match status" value="1"/>
</dbReference>
<dbReference type="InterPro" id="IPR009465">
    <property type="entry name" value="Spondin_N"/>
</dbReference>
<evidence type="ECO:0000313" key="2">
    <source>
        <dbReference type="EMBL" id="BAY68425.1"/>
    </source>
</evidence>
<dbReference type="EMBL" id="AP018216">
    <property type="protein sequence ID" value="BAY68425.1"/>
    <property type="molecule type" value="Genomic_DNA"/>
</dbReference>
<keyword evidence="1" id="KW-0732">Signal</keyword>
<protein>
    <recommendedName>
        <fullName evidence="4">PEP-CTERM protein-sorting domain-containing protein</fullName>
    </recommendedName>
</protein>
<name>A0A1Z4KHI6_ANAVA</name>
<organism evidence="2 3">
    <name type="scientific">Trichormus variabilis NIES-23</name>
    <dbReference type="NCBI Taxonomy" id="1973479"/>
    <lineage>
        <taxon>Bacteria</taxon>
        <taxon>Bacillati</taxon>
        <taxon>Cyanobacteriota</taxon>
        <taxon>Cyanophyceae</taxon>
        <taxon>Nostocales</taxon>
        <taxon>Nostocaceae</taxon>
        <taxon>Trichormus</taxon>
    </lineage>
</organism>
<dbReference type="InterPro" id="IPR038678">
    <property type="entry name" value="Spondin_N_sf"/>
</dbReference>
<feature type="signal peptide" evidence="1">
    <location>
        <begin position="1"/>
        <end position="33"/>
    </location>
</feature>
<feature type="chain" id="PRO_5011115133" description="PEP-CTERM protein-sorting domain-containing protein" evidence="1">
    <location>
        <begin position="34"/>
        <end position="295"/>
    </location>
</feature>
<gene>
    <name evidence="2" type="ORF">NIES23_12110</name>
</gene>
<reference evidence="2 3" key="1">
    <citation type="submission" date="2017-06" db="EMBL/GenBank/DDBJ databases">
        <title>Genome sequencing of cyanobaciteial culture collection at National Institute for Environmental Studies (NIES).</title>
        <authorList>
            <person name="Hirose Y."/>
            <person name="Shimura Y."/>
            <person name="Fujisawa T."/>
            <person name="Nakamura Y."/>
            <person name="Kawachi M."/>
        </authorList>
    </citation>
    <scope>NUCLEOTIDE SEQUENCE [LARGE SCALE GENOMIC DNA]</scope>
    <source>
        <strain evidence="2 3">NIES-23</strain>
    </source>
</reference>
<proteinExistence type="predicted"/>
<dbReference type="NCBIfam" id="NF038123">
    <property type="entry name" value="NF038123_dom"/>
    <property type="match status" value="1"/>
</dbReference>